<dbReference type="InterPro" id="IPR029054">
    <property type="entry name" value="dUTPase-like"/>
</dbReference>
<reference evidence="7 8" key="1">
    <citation type="journal article" date="2006" name="Science">
        <title>Phytophthora genome sequences uncover evolutionary origins and mechanisms of pathogenesis.</title>
        <authorList>
            <person name="Tyler B.M."/>
            <person name="Tripathy S."/>
            <person name="Zhang X."/>
            <person name="Dehal P."/>
            <person name="Jiang R.H."/>
            <person name="Aerts A."/>
            <person name="Arredondo F.D."/>
            <person name="Baxter L."/>
            <person name="Bensasson D."/>
            <person name="Beynon J.L."/>
            <person name="Chapman J."/>
            <person name="Damasceno C.M."/>
            <person name="Dorrance A.E."/>
            <person name="Dou D."/>
            <person name="Dickerman A.W."/>
            <person name="Dubchak I.L."/>
            <person name="Garbelotto M."/>
            <person name="Gijzen M."/>
            <person name="Gordon S.G."/>
            <person name="Govers F."/>
            <person name="Grunwald N.J."/>
            <person name="Huang W."/>
            <person name="Ivors K.L."/>
            <person name="Jones R.W."/>
            <person name="Kamoun S."/>
            <person name="Krampis K."/>
            <person name="Lamour K.H."/>
            <person name="Lee M.K."/>
            <person name="McDonald W.H."/>
            <person name="Medina M."/>
            <person name="Meijer H.J."/>
            <person name="Nordberg E.K."/>
            <person name="Maclean D.J."/>
            <person name="Ospina-Giraldo M.D."/>
            <person name="Morris P.F."/>
            <person name="Phuntumart V."/>
            <person name="Putnam N.H."/>
            <person name="Rash S."/>
            <person name="Rose J.K."/>
            <person name="Sakihama Y."/>
            <person name="Salamov A.A."/>
            <person name="Savidor A."/>
            <person name="Scheuring C.F."/>
            <person name="Smith B.M."/>
            <person name="Sobral B.W."/>
            <person name="Terry A."/>
            <person name="Torto-Alalibo T.A."/>
            <person name="Win J."/>
            <person name="Xu Z."/>
            <person name="Zhang H."/>
            <person name="Grigoriev I.V."/>
            <person name="Rokhsar D.S."/>
            <person name="Boore J.L."/>
        </authorList>
    </citation>
    <scope>NUCLEOTIDE SEQUENCE [LARGE SCALE GENOMIC DNA]</scope>
    <source>
        <strain evidence="7 8">P6497</strain>
    </source>
</reference>
<dbReference type="InterPro" id="IPR033704">
    <property type="entry name" value="dUTPase_trimeric"/>
</dbReference>
<accession>G4ZS64</accession>
<keyword evidence="5" id="KW-0479">Metal-binding</keyword>
<keyword evidence="4 5" id="KW-0546">Nucleotide metabolism</keyword>
<evidence type="ECO:0000256" key="3">
    <source>
        <dbReference type="ARBA" id="ARBA00022801"/>
    </source>
</evidence>
<proteinExistence type="inferred from homology"/>
<dbReference type="GO" id="GO:0046081">
    <property type="term" value="P:dUTP catabolic process"/>
    <property type="evidence" value="ECO:0007669"/>
    <property type="project" value="UniProtKB-UniRule"/>
</dbReference>
<name>G4ZS64_PHYSP</name>
<evidence type="ECO:0000256" key="2">
    <source>
        <dbReference type="ARBA" id="ARBA00006581"/>
    </source>
</evidence>
<sequence length="109" mass="12018">MNTFRVQPDTTFIPTRKTKGAAGNDIKCAETTCIKAGQLKRVPTKCRMGIPEGHVGLLGGRSGHTSKGIEVKLGFIDEDYRGYVDVMVKNDTEEDFVINEGDRFAQLII</sequence>
<dbReference type="UniPathway" id="UPA00610">
    <property type="reaction ID" value="UER00666"/>
</dbReference>
<protein>
    <recommendedName>
        <fullName evidence="5">Deoxyuridine 5'-triphosphate nucleotidohydrolase</fullName>
        <shortName evidence="5">dUTPase</shortName>
        <ecNumber evidence="5">3.6.1.23</ecNumber>
    </recommendedName>
    <alternativeName>
        <fullName evidence="5">dUTP pyrophosphatase</fullName>
    </alternativeName>
</protein>
<organism evidence="7 8">
    <name type="scientific">Phytophthora sojae (strain P6497)</name>
    <name type="common">Soybean stem and root rot agent</name>
    <name type="synonym">Phytophthora megasperma f. sp. glycines</name>
    <dbReference type="NCBI Taxonomy" id="1094619"/>
    <lineage>
        <taxon>Eukaryota</taxon>
        <taxon>Sar</taxon>
        <taxon>Stramenopiles</taxon>
        <taxon>Oomycota</taxon>
        <taxon>Peronosporomycetes</taxon>
        <taxon>Peronosporales</taxon>
        <taxon>Peronosporaceae</taxon>
        <taxon>Phytophthora</taxon>
    </lineage>
</organism>
<dbReference type="AlphaFoldDB" id="G4ZS64"/>
<keyword evidence="3 5" id="KW-0378">Hydrolase</keyword>
<dbReference type="SMR" id="G4ZS64"/>
<dbReference type="Gene3D" id="2.70.40.10">
    <property type="match status" value="1"/>
</dbReference>
<keyword evidence="8" id="KW-1185">Reference proteome</keyword>
<dbReference type="PANTHER" id="PTHR11241:SF0">
    <property type="entry name" value="DEOXYURIDINE 5'-TRIPHOSPHATE NUCLEOTIDOHYDROLASE"/>
    <property type="match status" value="1"/>
</dbReference>
<comment type="function">
    <text evidence="5">Involved in nucleotide metabolism via production of dUMP, the immediate precursor of thymidine nucleotides, and decreases the intracellular concentration of dUTP so that uracil cannot be incorporated into DNA.</text>
</comment>
<comment type="catalytic activity">
    <reaction evidence="5">
        <text>dUTP + H2O = dUMP + diphosphate + H(+)</text>
        <dbReference type="Rhea" id="RHEA:10248"/>
        <dbReference type="ChEBI" id="CHEBI:15377"/>
        <dbReference type="ChEBI" id="CHEBI:15378"/>
        <dbReference type="ChEBI" id="CHEBI:33019"/>
        <dbReference type="ChEBI" id="CHEBI:61555"/>
        <dbReference type="ChEBI" id="CHEBI:246422"/>
        <dbReference type="EC" id="3.6.1.23"/>
    </reaction>
</comment>
<dbReference type="GO" id="GO:0006226">
    <property type="term" value="P:dUMP biosynthetic process"/>
    <property type="evidence" value="ECO:0007669"/>
    <property type="project" value="UniProtKB-UniRule"/>
</dbReference>
<dbReference type="GeneID" id="20659234"/>
<comment type="pathway">
    <text evidence="1 5">Pyrimidine metabolism; dUMP biosynthesis; dUMP from dCTP (dUTP route): step 2/2.</text>
</comment>
<evidence type="ECO:0000256" key="5">
    <source>
        <dbReference type="RuleBase" id="RU367024"/>
    </source>
</evidence>
<comment type="cofactor">
    <cofactor evidence="5">
        <name>Mg(2+)</name>
        <dbReference type="ChEBI" id="CHEBI:18420"/>
    </cofactor>
</comment>
<dbReference type="GO" id="GO:0000287">
    <property type="term" value="F:magnesium ion binding"/>
    <property type="evidence" value="ECO:0007669"/>
    <property type="project" value="UniProtKB-UniRule"/>
</dbReference>
<evidence type="ECO:0000256" key="1">
    <source>
        <dbReference type="ARBA" id="ARBA00005142"/>
    </source>
</evidence>
<comment type="similarity">
    <text evidence="2 5">Belongs to the dUTPase family.</text>
</comment>
<keyword evidence="5" id="KW-0460">Magnesium</keyword>
<dbReference type="PANTHER" id="PTHR11241">
    <property type="entry name" value="DEOXYURIDINE 5'-TRIPHOSPHATE NUCLEOTIDOHYDROLASE"/>
    <property type="match status" value="1"/>
</dbReference>
<dbReference type="SUPFAM" id="SSF51283">
    <property type="entry name" value="dUTPase-like"/>
    <property type="match status" value="1"/>
</dbReference>
<dbReference type="RefSeq" id="XP_009531789.1">
    <property type="nucleotide sequence ID" value="XM_009533494.1"/>
</dbReference>
<dbReference type="Proteomes" id="UP000002640">
    <property type="component" value="Unassembled WGS sequence"/>
</dbReference>
<dbReference type="InParanoid" id="G4ZS64"/>
<dbReference type="STRING" id="1094619.G4ZS64"/>
<dbReference type="CDD" id="cd07557">
    <property type="entry name" value="trimeric_dUTPase"/>
    <property type="match status" value="1"/>
</dbReference>
<evidence type="ECO:0000256" key="4">
    <source>
        <dbReference type="ARBA" id="ARBA00023080"/>
    </source>
</evidence>
<dbReference type="InterPro" id="IPR036157">
    <property type="entry name" value="dUTPase-like_sf"/>
</dbReference>
<dbReference type="Pfam" id="PF00692">
    <property type="entry name" value="dUTPase"/>
    <property type="match status" value="1"/>
</dbReference>
<evidence type="ECO:0000313" key="8">
    <source>
        <dbReference type="Proteomes" id="UP000002640"/>
    </source>
</evidence>
<gene>
    <name evidence="7" type="ORF">PHYSODRAFT_511442</name>
</gene>
<dbReference type="KEGG" id="psoj:PHYSODRAFT_511442"/>
<dbReference type="GO" id="GO:0004170">
    <property type="term" value="F:dUTP diphosphatase activity"/>
    <property type="evidence" value="ECO:0007669"/>
    <property type="project" value="UniProtKB-UniRule"/>
</dbReference>
<dbReference type="EMBL" id="JH159156">
    <property type="protein sequence ID" value="EGZ14360.1"/>
    <property type="molecule type" value="Genomic_DNA"/>
</dbReference>
<evidence type="ECO:0000313" key="7">
    <source>
        <dbReference type="EMBL" id="EGZ14360.1"/>
    </source>
</evidence>
<evidence type="ECO:0000259" key="6">
    <source>
        <dbReference type="Pfam" id="PF00692"/>
    </source>
</evidence>
<dbReference type="InterPro" id="IPR008181">
    <property type="entry name" value="dUTPase"/>
</dbReference>
<dbReference type="EC" id="3.6.1.23" evidence="5"/>
<feature type="domain" description="dUTPase-like" evidence="6">
    <location>
        <begin position="13"/>
        <end position="109"/>
    </location>
</feature>